<dbReference type="Pfam" id="PF07372">
    <property type="entry name" value="DUF1491"/>
    <property type="match status" value="1"/>
</dbReference>
<reference evidence="1" key="1">
    <citation type="submission" date="2018-05" db="EMBL/GenBank/DDBJ databases">
        <authorList>
            <person name="Lanie J.A."/>
            <person name="Ng W.-L."/>
            <person name="Kazmierczak K.M."/>
            <person name="Andrzejewski T.M."/>
            <person name="Davidsen T.M."/>
            <person name="Wayne K.J."/>
            <person name="Tettelin H."/>
            <person name="Glass J.I."/>
            <person name="Rusch D."/>
            <person name="Podicherti R."/>
            <person name="Tsui H.-C.T."/>
            <person name="Winkler M.E."/>
        </authorList>
    </citation>
    <scope>NUCLEOTIDE SEQUENCE</scope>
</reference>
<dbReference type="AlphaFoldDB" id="A0A381V181"/>
<proteinExistence type="predicted"/>
<dbReference type="InterPro" id="IPR009964">
    <property type="entry name" value="DUF1491"/>
</dbReference>
<dbReference type="Gene3D" id="3.40.1530.20">
    <property type="entry name" value="Protein of unknown function (DUF1491)"/>
    <property type="match status" value="1"/>
</dbReference>
<name>A0A381V181_9ZZZZ</name>
<protein>
    <recommendedName>
        <fullName evidence="2">DUF1491 domain-containing protein</fullName>
    </recommendedName>
</protein>
<evidence type="ECO:0008006" key="2">
    <source>
        <dbReference type="Google" id="ProtNLM"/>
    </source>
</evidence>
<accession>A0A381V181</accession>
<dbReference type="EMBL" id="UINC01007586">
    <property type="protein sequence ID" value="SVA34156.1"/>
    <property type="molecule type" value="Genomic_DNA"/>
</dbReference>
<evidence type="ECO:0000313" key="1">
    <source>
        <dbReference type="EMBL" id="SVA34156.1"/>
    </source>
</evidence>
<organism evidence="1">
    <name type="scientific">marine metagenome</name>
    <dbReference type="NCBI Taxonomy" id="408172"/>
    <lineage>
        <taxon>unclassified sequences</taxon>
        <taxon>metagenomes</taxon>
        <taxon>ecological metagenomes</taxon>
    </lineage>
</organism>
<sequence length="113" mass="13128">MRAHRLKTYIWVQIQQRYCERNNLPIYILEKGDLDAGVVIIKINLLDGRCKVFSQIVRPNGEPAWQTWSTNGVPVLESEADTYIAKQKQIDPDIWVIEVEDMKGLFKLDEVVI</sequence>
<gene>
    <name evidence="1" type="ORF">METZ01_LOCUS87010</name>
</gene>